<keyword evidence="4" id="KW-1185">Reference proteome</keyword>
<dbReference type="Pfam" id="PF04389">
    <property type="entry name" value="Peptidase_M28"/>
    <property type="match status" value="1"/>
</dbReference>
<dbReference type="InterPro" id="IPR001119">
    <property type="entry name" value="SLH_dom"/>
</dbReference>
<dbReference type="GO" id="GO:0008235">
    <property type="term" value="F:metalloexopeptidase activity"/>
    <property type="evidence" value="ECO:0007669"/>
    <property type="project" value="InterPro"/>
</dbReference>
<dbReference type="Gene3D" id="3.40.630.10">
    <property type="entry name" value="Zn peptidases"/>
    <property type="match status" value="1"/>
</dbReference>
<keyword evidence="1" id="KW-0732">Signal</keyword>
<comment type="caution">
    <text evidence="3">The sequence shown here is derived from an EMBL/GenBank/DDBJ whole genome shotgun (WGS) entry which is preliminary data.</text>
</comment>
<dbReference type="InterPro" id="IPR045175">
    <property type="entry name" value="M28_fam"/>
</dbReference>
<proteinExistence type="predicted"/>
<feature type="signal peptide" evidence="1">
    <location>
        <begin position="1"/>
        <end position="26"/>
    </location>
</feature>
<dbReference type="PROSITE" id="PS51272">
    <property type="entry name" value="SLH"/>
    <property type="match status" value="2"/>
</dbReference>
<feature type="chain" id="PRO_5043454757" evidence="1">
    <location>
        <begin position="27"/>
        <end position="749"/>
    </location>
</feature>
<evidence type="ECO:0000259" key="2">
    <source>
        <dbReference type="PROSITE" id="PS51272"/>
    </source>
</evidence>
<evidence type="ECO:0000313" key="4">
    <source>
        <dbReference type="Proteomes" id="UP001344888"/>
    </source>
</evidence>
<feature type="domain" description="SLH" evidence="2">
    <location>
        <begin position="626"/>
        <end position="689"/>
    </location>
</feature>
<evidence type="ECO:0000313" key="3">
    <source>
        <dbReference type="EMBL" id="MEC1180504.1"/>
    </source>
</evidence>
<name>A0AAW9NXM2_9BACL</name>
<dbReference type="RefSeq" id="WP_326125042.1">
    <property type="nucleotide sequence ID" value="NZ_JARSFG010000033.1"/>
</dbReference>
<dbReference type="AlphaFoldDB" id="A0AAW9NXM2"/>
<dbReference type="EMBL" id="JARSFG010000033">
    <property type="protein sequence ID" value="MEC1180504.1"/>
    <property type="molecule type" value="Genomic_DNA"/>
</dbReference>
<dbReference type="GO" id="GO:0006508">
    <property type="term" value="P:proteolysis"/>
    <property type="evidence" value="ECO:0007669"/>
    <property type="project" value="InterPro"/>
</dbReference>
<gene>
    <name evidence="3" type="ORF">P9B03_18730</name>
</gene>
<protein>
    <submittedName>
        <fullName evidence="3">M28 family peptidase</fullName>
    </submittedName>
</protein>
<dbReference type="InterPro" id="IPR007484">
    <property type="entry name" value="Peptidase_M28"/>
</dbReference>
<feature type="domain" description="SLH" evidence="2">
    <location>
        <begin position="693"/>
        <end position="749"/>
    </location>
</feature>
<dbReference type="PANTHER" id="PTHR12147:SF26">
    <property type="entry name" value="PEPTIDASE M28 DOMAIN-CONTAINING PROTEIN"/>
    <property type="match status" value="1"/>
</dbReference>
<evidence type="ECO:0000256" key="1">
    <source>
        <dbReference type="SAM" id="SignalP"/>
    </source>
</evidence>
<dbReference type="SUPFAM" id="SSF53187">
    <property type="entry name" value="Zn-dependent exopeptidases"/>
    <property type="match status" value="1"/>
</dbReference>
<dbReference type="Pfam" id="PF00395">
    <property type="entry name" value="SLH"/>
    <property type="match status" value="1"/>
</dbReference>
<organism evidence="3 4">
    <name type="scientific">Metasolibacillus meyeri</name>
    <dbReference type="NCBI Taxonomy" id="1071052"/>
    <lineage>
        <taxon>Bacteria</taxon>
        <taxon>Bacillati</taxon>
        <taxon>Bacillota</taxon>
        <taxon>Bacilli</taxon>
        <taxon>Bacillales</taxon>
        <taxon>Caryophanaceae</taxon>
        <taxon>Metasolibacillus</taxon>
    </lineage>
</organism>
<accession>A0AAW9NXM2</accession>
<dbReference type="PANTHER" id="PTHR12147">
    <property type="entry name" value="METALLOPEPTIDASE M28 FAMILY MEMBER"/>
    <property type="match status" value="1"/>
</dbReference>
<reference evidence="3 4" key="1">
    <citation type="submission" date="2023-03" db="EMBL/GenBank/DDBJ databases">
        <title>Bacillus Genome Sequencing.</title>
        <authorList>
            <person name="Dunlap C."/>
        </authorList>
    </citation>
    <scope>NUCLEOTIDE SEQUENCE [LARGE SCALE GENOMIC DNA]</scope>
    <source>
        <strain evidence="3 4">B-59205</strain>
    </source>
</reference>
<dbReference type="Proteomes" id="UP001344888">
    <property type="component" value="Unassembled WGS sequence"/>
</dbReference>
<sequence length="749" mass="85085">MKKRLNILLTIFIIFLASSTSSTVSAAQNTVNPNEMMATIEVLSTYPRGHDNEEKELARKLIIDTFKKYGLTVTTQTFDAEFFDWEKTKEGGDNPFSIYSAVNIIGTLSPNTTVKTEDILIIGAHYDGIKDIPAANDNASGVAVMLELARLLHNVSSDTEIRFIAFDAEEDGLLGSKHYVEQLGADSDRVIGMLNFDMLAAKKEQNVKIYSADGEESFLSDLLKNNENYKNIQVREYDSGGTSDHASFHPKAIPNLFFSHPAVHGEYHNENDTIEHISPDMLAYAADAGQVIARQIMSEQTPTYQAIARPIIDNTVYPLTHTVRIPFGSKKEVEEATGIYFSQVPSDDNMAKYQATIQLFDLPQPLTLTATSHWGWFSPPMIDFHDTGISLEELTTMMNQKFGKTEHENRWENIYGNSYYIEYDEQENIFMMYINLYEAEMEGYTLVNSELVRMESASAANEIHIYKEDGKLVREEVINKPSDILPVTEHAKQAWEKIKPMLSTEEIAEISFIAIGSDGIGGRTSVNMENYLSLSDEELYEPNEDLPEDYTYTIFNHLDGVHLYLDYIDLTNPLGNSYSEKDVLTNITMARAMKAQIFPYELHKDYYADIKWNDFSKLVVALLLQKTDWEFDMIQSSWLEDASSALYEFGILESDSETEFAPNDTITREAAAVILHKIYQYMDIKDDSKDGQPTIYNDDSDISTWAKESVYHMQLAKIMSDIENNLFLPQSNYTLEQAVITLLNLYEKK</sequence>